<organism evidence="4 6">
    <name type="scientific">Favolaschia claudopus</name>
    <dbReference type="NCBI Taxonomy" id="2862362"/>
    <lineage>
        <taxon>Eukaryota</taxon>
        <taxon>Fungi</taxon>
        <taxon>Dikarya</taxon>
        <taxon>Basidiomycota</taxon>
        <taxon>Agaricomycotina</taxon>
        <taxon>Agaricomycetes</taxon>
        <taxon>Agaricomycetidae</taxon>
        <taxon>Agaricales</taxon>
        <taxon>Marasmiineae</taxon>
        <taxon>Mycenaceae</taxon>
        <taxon>Favolaschia</taxon>
    </lineage>
</organism>
<dbReference type="EMBL" id="JAWWNJ010000003">
    <property type="protein sequence ID" value="KAK7059327.1"/>
    <property type="molecule type" value="Genomic_DNA"/>
</dbReference>
<evidence type="ECO:0000313" key="4">
    <source>
        <dbReference type="EMBL" id="KAK7014513.1"/>
    </source>
</evidence>
<evidence type="ECO:0008006" key="7">
    <source>
        <dbReference type="Google" id="ProtNLM"/>
    </source>
</evidence>
<protein>
    <recommendedName>
        <fullName evidence="7">Tc1-like transposase DDE domain-containing protein</fullName>
    </recommendedName>
</protein>
<dbReference type="EMBL" id="JAWWNJ010000056">
    <property type="protein sequence ID" value="KAK7014513.1"/>
    <property type="molecule type" value="Genomic_DNA"/>
</dbReference>
<dbReference type="Gene3D" id="3.30.420.10">
    <property type="entry name" value="Ribonuclease H-like superfamily/Ribonuclease H"/>
    <property type="match status" value="1"/>
</dbReference>
<comment type="caution">
    <text evidence="4">The sequence shown here is derived from an EMBL/GenBank/DDBJ whole genome shotgun (WGS) entry which is preliminary data.</text>
</comment>
<dbReference type="InterPro" id="IPR036397">
    <property type="entry name" value="RNaseH_sf"/>
</dbReference>
<dbReference type="Proteomes" id="UP001362999">
    <property type="component" value="Unassembled WGS sequence"/>
</dbReference>
<dbReference type="EMBL" id="JAWWNJ010000075">
    <property type="protein sequence ID" value="KAK7006606.1"/>
    <property type="molecule type" value="Genomic_DNA"/>
</dbReference>
<evidence type="ECO:0000313" key="1">
    <source>
        <dbReference type="EMBL" id="KAK6966408.1"/>
    </source>
</evidence>
<accession>A0AAW0ANR3</accession>
<keyword evidence="6" id="KW-1185">Reference proteome</keyword>
<sequence>MILFLPAYSPHLNHIEESFSTWKAYLRRHGHAIREAEDPFEALLESTACITPEMAHGWFKHAGYIWDS</sequence>
<dbReference type="EMBL" id="JAWWNJ010000080">
    <property type="protein sequence ID" value="KAK7002071.1"/>
    <property type="molecule type" value="Genomic_DNA"/>
</dbReference>
<evidence type="ECO:0000313" key="3">
    <source>
        <dbReference type="EMBL" id="KAK7006606.1"/>
    </source>
</evidence>
<dbReference type="EMBL" id="JAWWNJ010000277">
    <property type="protein sequence ID" value="KAK6966408.1"/>
    <property type="molecule type" value="Genomic_DNA"/>
</dbReference>
<gene>
    <name evidence="5" type="ORF">R3P38DRAFT_2496273</name>
    <name evidence="4" type="ORF">R3P38DRAFT_2544817</name>
    <name evidence="3" type="ORF">R3P38DRAFT_2555211</name>
    <name evidence="2" type="ORF">R3P38DRAFT_2557437</name>
    <name evidence="1" type="ORF">R3P38DRAFT_2590993</name>
</gene>
<proteinExistence type="predicted"/>
<evidence type="ECO:0000313" key="2">
    <source>
        <dbReference type="EMBL" id="KAK7002071.1"/>
    </source>
</evidence>
<dbReference type="GO" id="GO:0003676">
    <property type="term" value="F:nucleic acid binding"/>
    <property type="evidence" value="ECO:0007669"/>
    <property type="project" value="InterPro"/>
</dbReference>
<dbReference type="AlphaFoldDB" id="A0AAW0ANR3"/>
<evidence type="ECO:0000313" key="6">
    <source>
        <dbReference type="Proteomes" id="UP001362999"/>
    </source>
</evidence>
<evidence type="ECO:0000313" key="5">
    <source>
        <dbReference type="EMBL" id="KAK7059327.1"/>
    </source>
</evidence>
<reference evidence="4 6" key="1">
    <citation type="journal article" date="2024" name="J Genomics">
        <title>Draft genome sequencing and assembly of Favolaschia claudopus CIRM-BRFM 2984 isolated from oak limbs.</title>
        <authorList>
            <person name="Navarro D."/>
            <person name="Drula E."/>
            <person name="Chaduli D."/>
            <person name="Cazenave R."/>
            <person name="Ahrendt S."/>
            <person name="Wang J."/>
            <person name="Lipzen A."/>
            <person name="Daum C."/>
            <person name="Barry K."/>
            <person name="Grigoriev I.V."/>
            <person name="Favel A."/>
            <person name="Rosso M.N."/>
            <person name="Martin F."/>
        </authorList>
    </citation>
    <scope>NUCLEOTIDE SEQUENCE [LARGE SCALE GENOMIC DNA]</scope>
    <source>
        <strain evidence="4 6">CIRM-BRFM 2984</strain>
    </source>
</reference>
<name>A0AAW0ANR3_9AGAR</name>